<keyword evidence="2" id="KW-1185">Reference proteome</keyword>
<sequence length="50" mass="5407">MLKMTVMATRKPSIIFSVHTGVGGDTLIHSQSLTPGTIYNSKECDTLLRG</sequence>
<evidence type="ECO:0000313" key="2">
    <source>
        <dbReference type="Proteomes" id="UP001178148"/>
    </source>
</evidence>
<reference evidence="1 2" key="1">
    <citation type="journal article" date="2023" name="bioRxiv">
        <title>An intranuclear bacterial parasite of deep-sea mussels expresses apoptosis inhibitors acquired from its host.</title>
        <authorList>
            <person name="Gonzalez Porras M.A."/>
            <person name="Assie A."/>
            <person name="Tietjen M."/>
            <person name="Violette M."/>
            <person name="Kleiner M."/>
            <person name="Gruber-Vodicka H."/>
            <person name="Dubilier N."/>
            <person name="Leisch N."/>
        </authorList>
    </citation>
    <scope>NUCLEOTIDE SEQUENCE [LARGE SCALE GENOMIC DNA]</scope>
    <source>
        <strain evidence="1">IAP13</strain>
    </source>
</reference>
<proteinExistence type="predicted"/>
<accession>A0AA90SSE8</accession>
<protein>
    <submittedName>
        <fullName evidence="1">Uncharacterized protein</fullName>
    </submittedName>
</protein>
<dbReference type="EMBL" id="JASXSV010000004">
    <property type="protein sequence ID" value="MDP0588359.1"/>
    <property type="molecule type" value="Genomic_DNA"/>
</dbReference>
<gene>
    <name evidence="1" type="ORF">QS748_03855</name>
</gene>
<dbReference type="Proteomes" id="UP001178148">
    <property type="component" value="Unassembled WGS sequence"/>
</dbReference>
<name>A0AA90SSE8_9GAMM</name>
<dbReference type="AlphaFoldDB" id="A0AA90SSE8"/>
<comment type="caution">
    <text evidence="1">The sequence shown here is derived from an EMBL/GenBank/DDBJ whole genome shotgun (WGS) entry which is preliminary data.</text>
</comment>
<evidence type="ECO:0000313" key="1">
    <source>
        <dbReference type="EMBL" id="MDP0588359.1"/>
    </source>
</evidence>
<organism evidence="1 2">
    <name type="scientific">Candidatus Endonucleibacter bathymodioli</name>
    <dbReference type="NCBI Taxonomy" id="539814"/>
    <lineage>
        <taxon>Bacteria</taxon>
        <taxon>Pseudomonadati</taxon>
        <taxon>Pseudomonadota</taxon>
        <taxon>Gammaproteobacteria</taxon>
        <taxon>Oceanospirillales</taxon>
        <taxon>Endozoicomonadaceae</taxon>
        <taxon>Candidatus Endonucleibacter</taxon>
    </lineage>
</organism>